<evidence type="ECO:0000313" key="14">
    <source>
        <dbReference type="EMBL" id="PQP92363.1"/>
    </source>
</evidence>
<comment type="similarity">
    <text evidence="2">Belongs to the RLP family.</text>
</comment>
<evidence type="ECO:0000256" key="9">
    <source>
        <dbReference type="ARBA" id="ARBA00023136"/>
    </source>
</evidence>
<evidence type="ECO:0000256" key="1">
    <source>
        <dbReference type="ARBA" id="ARBA00004236"/>
    </source>
</evidence>
<comment type="caution">
    <text evidence="14">The sequence shown here is derived from an EMBL/GenBank/DDBJ whole genome shotgun (WGS) entry which is preliminary data.</text>
</comment>
<evidence type="ECO:0000256" key="7">
    <source>
        <dbReference type="ARBA" id="ARBA00022737"/>
    </source>
</evidence>
<keyword evidence="6" id="KW-0732">Signal</keyword>
<sequence>MNIHACKHTERSSLLSFASAVSAPPSNWTSLDCCRWKGITCNQDGWVTHLLLPSKGLKGVDLSSNHFFGAIPSSFFQQASNLTSFNVSNNTFTGEVFQLQVFRAGHNNLSGLLPEDIYNATKLEEIALPLSSLHGAISDKIVNLTNLAILDLYINQLSGKLPLNLGKLSKLKFVTLDFNNLEGALPPSLMNCTNLVELRLGSNNLEGDISMLDFSRLNQLAKLDLRVNNFTGTFPVSLYSCRSLKAIRLTGNNLVGQIQAEILSLKSLSFLSLGFNQFTNLTGAMKILMSCKSLALMLSGSFKDEGMPTDNDMVDFDGFQNLRVLCLVGNRLTGQLPVWLSKLHNLKILLLSGNEITGPIPSWLGTLPRLFYINLSENRFSGEFPKQLCRLPRLVYEPNITSQVDHISNEFELPFYFSTITRNPNYYLSSKISSYPATIDLSNNNIVGDIPIEVGQLQLLRGLVLHSNNFSGVIPDQISNLKNLEVLNLSMNHLSGIIPSSLASLTFLKEFMSHTIISKDQYQQALSSKASTLLPLRGIQNFVVRPLPNKCGRPNKGIDEDNKKNNKDMDNGLHQLPWFYISSIVLGFIVGFWGWLPSTGVKCLESSQALK</sequence>
<dbReference type="Pfam" id="PF08263">
    <property type="entry name" value="LRRNT_2"/>
    <property type="match status" value="1"/>
</dbReference>
<keyword evidence="15" id="KW-1185">Reference proteome</keyword>
<evidence type="ECO:0000256" key="3">
    <source>
        <dbReference type="ARBA" id="ARBA00022475"/>
    </source>
</evidence>
<dbReference type="InterPro" id="IPR013210">
    <property type="entry name" value="LRR_N_plant-typ"/>
</dbReference>
<evidence type="ECO:0000256" key="11">
    <source>
        <dbReference type="ARBA" id="ARBA00023180"/>
    </source>
</evidence>
<dbReference type="OrthoDB" id="1740823at2759"/>
<dbReference type="FunFam" id="3.80.10.10:FF:000041">
    <property type="entry name" value="LRR receptor-like serine/threonine-protein kinase ERECTA"/>
    <property type="match status" value="1"/>
</dbReference>
<dbReference type="PROSITE" id="PS51450">
    <property type="entry name" value="LRR"/>
    <property type="match status" value="1"/>
</dbReference>
<dbReference type="Proteomes" id="UP000250321">
    <property type="component" value="Unassembled WGS sequence"/>
</dbReference>
<evidence type="ECO:0000256" key="2">
    <source>
        <dbReference type="ARBA" id="ARBA00009592"/>
    </source>
</evidence>
<keyword evidence="5 12" id="KW-0812">Transmembrane</keyword>
<feature type="domain" description="Leucine-rich repeat-containing N-terminal plant-type" evidence="13">
    <location>
        <begin position="9"/>
        <end position="42"/>
    </location>
</feature>
<reference evidence="14 15" key="1">
    <citation type="submission" date="2018-02" db="EMBL/GenBank/DDBJ databases">
        <title>Draft genome of wild Prunus yedoensis var. nudiflora.</title>
        <authorList>
            <person name="Baek S."/>
            <person name="Kim J.-H."/>
            <person name="Choi K."/>
            <person name="Kim G.-B."/>
            <person name="Cho A."/>
            <person name="Jang H."/>
            <person name="Shin C.-H."/>
            <person name="Yu H.-J."/>
            <person name="Mun J.-H."/>
        </authorList>
    </citation>
    <scope>NUCLEOTIDE SEQUENCE [LARGE SCALE GENOMIC DNA]</scope>
    <source>
        <strain evidence="15">cv. Jeju island</strain>
        <tissue evidence="14">Leaf</tissue>
    </source>
</reference>
<keyword evidence="4" id="KW-0433">Leucine-rich repeat</keyword>
<gene>
    <name evidence="14" type="ORF">Pyn_26625</name>
</gene>
<evidence type="ECO:0000313" key="15">
    <source>
        <dbReference type="Proteomes" id="UP000250321"/>
    </source>
</evidence>
<evidence type="ECO:0000256" key="4">
    <source>
        <dbReference type="ARBA" id="ARBA00022614"/>
    </source>
</evidence>
<dbReference type="Gene3D" id="3.80.10.10">
    <property type="entry name" value="Ribonuclease Inhibitor"/>
    <property type="match status" value="4"/>
</dbReference>
<evidence type="ECO:0000259" key="13">
    <source>
        <dbReference type="Pfam" id="PF08263"/>
    </source>
</evidence>
<dbReference type="AlphaFoldDB" id="A0A314XLX9"/>
<keyword evidence="7" id="KW-0677">Repeat</keyword>
<organism evidence="14 15">
    <name type="scientific">Prunus yedoensis var. nudiflora</name>
    <dbReference type="NCBI Taxonomy" id="2094558"/>
    <lineage>
        <taxon>Eukaryota</taxon>
        <taxon>Viridiplantae</taxon>
        <taxon>Streptophyta</taxon>
        <taxon>Embryophyta</taxon>
        <taxon>Tracheophyta</taxon>
        <taxon>Spermatophyta</taxon>
        <taxon>Magnoliopsida</taxon>
        <taxon>eudicotyledons</taxon>
        <taxon>Gunneridae</taxon>
        <taxon>Pentapetalae</taxon>
        <taxon>rosids</taxon>
        <taxon>fabids</taxon>
        <taxon>Rosales</taxon>
        <taxon>Rosaceae</taxon>
        <taxon>Amygdaloideae</taxon>
        <taxon>Amygdaleae</taxon>
        <taxon>Prunus</taxon>
    </lineage>
</organism>
<evidence type="ECO:0000256" key="5">
    <source>
        <dbReference type="ARBA" id="ARBA00022692"/>
    </source>
</evidence>
<keyword evidence="11" id="KW-0325">Glycoprotein</keyword>
<dbReference type="InterPro" id="IPR032675">
    <property type="entry name" value="LRR_dom_sf"/>
</dbReference>
<dbReference type="InterPro" id="IPR001611">
    <property type="entry name" value="Leu-rich_rpt"/>
</dbReference>
<proteinExistence type="inferred from homology"/>
<dbReference type="PANTHER" id="PTHR46662">
    <property type="entry name" value="DI-GLUCOSE BINDING PROTEIN WITH LEUCINE-RICH REPEAT DOMAIN-CONTAINING PROTEIN"/>
    <property type="match status" value="1"/>
</dbReference>
<dbReference type="PANTHER" id="PTHR46662:SF104">
    <property type="entry name" value="GPI-ANCHORED ADHESIN-LIKE PROTEIN PGA55-RELATED"/>
    <property type="match status" value="1"/>
</dbReference>
<feature type="transmembrane region" description="Helical" evidence="12">
    <location>
        <begin position="578"/>
        <end position="596"/>
    </location>
</feature>
<protein>
    <recommendedName>
        <fullName evidence="13">Leucine-rich repeat-containing N-terminal plant-type domain-containing protein</fullName>
    </recommendedName>
</protein>
<comment type="subcellular location">
    <subcellularLocation>
        <location evidence="1">Cell membrane</location>
    </subcellularLocation>
</comment>
<keyword evidence="10" id="KW-0675">Receptor</keyword>
<keyword evidence="8 12" id="KW-1133">Transmembrane helix</keyword>
<dbReference type="GO" id="GO:0005886">
    <property type="term" value="C:plasma membrane"/>
    <property type="evidence" value="ECO:0007669"/>
    <property type="project" value="UniProtKB-SubCell"/>
</dbReference>
<dbReference type="InterPro" id="IPR003591">
    <property type="entry name" value="Leu-rich_rpt_typical-subtyp"/>
</dbReference>
<dbReference type="Pfam" id="PF13855">
    <property type="entry name" value="LRR_8"/>
    <property type="match status" value="2"/>
</dbReference>
<dbReference type="SMART" id="SM00369">
    <property type="entry name" value="LRR_TYP"/>
    <property type="match status" value="4"/>
</dbReference>
<name>A0A314XLX9_PRUYE</name>
<dbReference type="FunFam" id="3.80.10.10:FF:000213">
    <property type="entry name" value="Tyrosine-sulfated glycopeptide receptor 1"/>
    <property type="match status" value="1"/>
</dbReference>
<dbReference type="SUPFAM" id="SSF52058">
    <property type="entry name" value="L domain-like"/>
    <property type="match status" value="2"/>
</dbReference>
<accession>A0A314XLX9</accession>
<keyword evidence="9 12" id="KW-0472">Membrane</keyword>
<keyword evidence="3" id="KW-1003">Cell membrane</keyword>
<evidence type="ECO:0000256" key="10">
    <source>
        <dbReference type="ARBA" id="ARBA00023170"/>
    </source>
</evidence>
<evidence type="ECO:0000256" key="6">
    <source>
        <dbReference type="ARBA" id="ARBA00022729"/>
    </source>
</evidence>
<evidence type="ECO:0000256" key="12">
    <source>
        <dbReference type="SAM" id="Phobius"/>
    </source>
</evidence>
<evidence type="ECO:0000256" key="8">
    <source>
        <dbReference type="ARBA" id="ARBA00022989"/>
    </source>
</evidence>
<dbReference type="EMBL" id="PJQY01002586">
    <property type="protein sequence ID" value="PQP92363.1"/>
    <property type="molecule type" value="Genomic_DNA"/>
</dbReference>
<dbReference type="STRING" id="2094558.A0A314XLX9"/>